<evidence type="ECO:0000313" key="12">
    <source>
        <dbReference type="EMBL" id="SNX44627.1"/>
    </source>
</evidence>
<dbReference type="GO" id="GO:0009279">
    <property type="term" value="C:cell outer membrane"/>
    <property type="evidence" value="ECO:0007669"/>
    <property type="project" value="UniProtKB-SubCell"/>
</dbReference>
<dbReference type="SMART" id="SM00028">
    <property type="entry name" value="TPR"/>
    <property type="match status" value="1"/>
</dbReference>
<dbReference type="Gene3D" id="1.25.40.10">
    <property type="entry name" value="Tetratricopeptide repeat domain"/>
    <property type="match status" value="1"/>
</dbReference>
<dbReference type="AlphaFoldDB" id="A0A240E7A6"/>
<gene>
    <name evidence="12" type="ORF">SAMN05421731_103369</name>
</gene>
<evidence type="ECO:0000256" key="7">
    <source>
        <dbReference type="ARBA" id="ARBA00023609"/>
    </source>
</evidence>
<dbReference type="OrthoDB" id="7525402at2"/>
<dbReference type="InterPro" id="IPR007655">
    <property type="entry name" value="Slam_C"/>
</dbReference>
<evidence type="ECO:0000259" key="11">
    <source>
        <dbReference type="Pfam" id="PF24575"/>
    </source>
</evidence>
<name>A0A240E7A6_9GAMM</name>
<evidence type="ECO:0000256" key="5">
    <source>
        <dbReference type="ARBA" id="ARBA00023136"/>
    </source>
</evidence>
<evidence type="ECO:0000256" key="1">
    <source>
        <dbReference type="ARBA" id="ARBA00004571"/>
    </source>
</evidence>
<keyword evidence="5" id="KW-0472">Membrane</keyword>
<dbReference type="InterPro" id="IPR011990">
    <property type="entry name" value="TPR-like_helical_dom_sf"/>
</dbReference>
<evidence type="ECO:0000313" key="13">
    <source>
        <dbReference type="Proteomes" id="UP000219042"/>
    </source>
</evidence>
<keyword evidence="8" id="KW-0802">TPR repeat</keyword>
<evidence type="ECO:0000256" key="3">
    <source>
        <dbReference type="ARBA" id="ARBA00022692"/>
    </source>
</evidence>
<dbReference type="Proteomes" id="UP000219042">
    <property type="component" value="Unassembled WGS sequence"/>
</dbReference>
<dbReference type="Pfam" id="PF24575">
    <property type="entry name" value="TPR_Slam"/>
    <property type="match status" value="1"/>
</dbReference>
<accession>A0A240E7A6</accession>
<feature type="chain" id="PRO_5012624995" evidence="9">
    <location>
        <begin position="20"/>
        <end position="503"/>
    </location>
</feature>
<dbReference type="SUPFAM" id="SSF48452">
    <property type="entry name" value="TPR-like"/>
    <property type="match status" value="1"/>
</dbReference>
<dbReference type="InterPro" id="IPR019734">
    <property type="entry name" value="TPR_rpt"/>
</dbReference>
<organism evidence="12 13">
    <name type="scientific">Acinetobacter puyangensis</name>
    <dbReference type="NCBI Taxonomy" id="1096779"/>
    <lineage>
        <taxon>Bacteria</taxon>
        <taxon>Pseudomonadati</taxon>
        <taxon>Pseudomonadota</taxon>
        <taxon>Gammaproteobacteria</taxon>
        <taxon>Moraxellales</taxon>
        <taxon>Moraxellaceae</taxon>
        <taxon>Acinetobacter</taxon>
    </lineage>
</organism>
<comment type="subcellular location">
    <subcellularLocation>
        <location evidence="1">Cell outer membrane</location>
        <topology evidence="1">Multi-pass membrane protein</topology>
    </subcellularLocation>
</comment>
<comment type="similarity">
    <text evidence="7">Belongs to the Slam family.</text>
</comment>
<evidence type="ECO:0000256" key="8">
    <source>
        <dbReference type="PROSITE-ProRule" id="PRU00339"/>
    </source>
</evidence>
<feature type="domain" description="Surface lipoprotein assembly modifier N-terminal TPR repeats region" evidence="11">
    <location>
        <begin position="71"/>
        <end position="162"/>
    </location>
</feature>
<reference evidence="13" key="1">
    <citation type="submission" date="2016-09" db="EMBL/GenBank/DDBJ databases">
        <authorList>
            <person name="Varghese N."/>
            <person name="Submissions S."/>
        </authorList>
    </citation>
    <scope>NUCLEOTIDE SEQUENCE [LARGE SCALE GENOMIC DNA]</scope>
    <source>
        <strain evidence="13">ANC 4466</strain>
    </source>
</reference>
<keyword evidence="2" id="KW-1134">Transmembrane beta strand</keyword>
<evidence type="ECO:0000256" key="6">
    <source>
        <dbReference type="ARBA" id="ARBA00023237"/>
    </source>
</evidence>
<dbReference type="EMBL" id="OANT01000003">
    <property type="protein sequence ID" value="SNX44627.1"/>
    <property type="molecule type" value="Genomic_DNA"/>
</dbReference>
<dbReference type="PROSITE" id="PS50005">
    <property type="entry name" value="TPR"/>
    <property type="match status" value="1"/>
</dbReference>
<proteinExistence type="inferred from homology"/>
<keyword evidence="3" id="KW-0812">Transmembrane</keyword>
<feature type="repeat" description="TPR" evidence="8">
    <location>
        <begin position="105"/>
        <end position="138"/>
    </location>
</feature>
<evidence type="ECO:0000256" key="2">
    <source>
        <dbReference type="ARBA" id="ARBA00022452"/>
    </source>
</evidence>
<feature type="signal peptide" evidence="9">
    <location>
        <begin position="1"/>
        <end position="19"/>
    </location>
</feature>
<protein>
    <submittedName>
        <fullName evidence="12">Tetratricopeptide repeat-containing protein</fullName>
    </submittedName>
</protein>
<dbReference type="Pfam" id="PF04575">
    <property type="entry name" value="SlipAM"/>
    <property type="match status" value="1"/>
</dbReference>
<keyword evidence="6" id="KW-0998">Cell outer membrane</keyword>
<keyword evidence="13" id="KW-1185">Reference proteome</keyword>
<dbReference type="RefSeq" id="WP_097078855.1">
    <property type="nucleotide sequence ID" value="NZ_BAABHT010000001.1"/>
</dbReference>
<feature type="domain" description="Surface lipoprotein assembly modifier C-terminal" evidence="10">
    <location>
        <begin position="204"/>
        <end position="503"/>
    </location>
</feature>
<sequence>MKKTFLFCTLLSIQHFVYAADNDTQLRLNQDIQQQQLQREQNIKALRKQDTAELPSIIINGESIKVGESLEDIGRALYLSVMQNQWQAVTIYLDAYLKLQGYDQSLVLFAQGALARVKGNAKQAEQDFKQALELQPQNQIIKLELARVLTEQQKNKEAKQVFQQVKDHLVTSTDRTAQNIVKNVDAYLNGLKQRDAWQGSIAFGGRYATNLNNSAEYNNTIIWYAADENGDYKLDEDGNKIFVAEENQSSPDPINVTGLDYEATLSKRWSLSGNHGVSFRGLGYGQVYPNEWDYNELTFNFNAGYSYQDQKNQILFAPVFEHKYFGHDPYYNAWGGRAEWMRFIGQDKAFKLETEIKDFNYSNYTTQNGVEYSAFSTFWKILPKQWSLNAGLDYVDHNTEEQYYTAYEQQGLRLGVTKQFNAGFNASLTNSYRWRQYDKYVAVFGTRRHDFEQSYNLIVSAPRWQFYGLTPTLNYRYIHNKSNVERYYSFDKHNISLKLEHRF</sequence>
<keyword evidence="4 9" id="KW-0732">Signal</keyword>
<evidence type="ECO:0000259" key="10">
    <source>
        <dbReference type="Pfam" id="PF04575"/>
    </source>
</evidence>
<evidence type="ECO:0000256" key="4">
    <source>
        <dbReference type="ARBA" id="ARBA00022729"/>
    </source>
</evidence>
<evidence type="ECO:0000256" key="9">
    <source>
        <dbReference type="SAM" id="SignalP"/>
    </source>
</evidence>
<dbReference type="InterPro" id="IPR057556">
    <property type="entry name" value="TPR_Slam"/>
</dbReference>